<dbReference type="InterPro" id="IPR029020">
    <property type="entry name" value="Ammonium/urea_transptr"/>
</dbReference>
<keyword evidence="3 8" id="KW-0813">Transport</keyword>
<evidence type="ECO:0000256" key="9">
    <source>
        <dbReference type="SAM" id="SignalP"/>
    </source>
</evidence>
<name>A0A5B1CJU8_9BACT</name>
<dbReference type="Proteomes" id="UP000322699">
    <property type="component" value="Unassembled WGS sequence"/>
</dbReference>
<dbReference type="InterPro" id="IPR018047">
    <property type="entry name" value="Ammonium_transpt_CS"/>
</dbReference>
<dbReference type="PANTHER" id="PTHR11730">
    <property type="entry name" value="AMMONIUM TRANSPORTER"/>
    <property type="match status" value="1"/>
</dbReference>
<feature type="transmembrane region" description="Helical" evidence="8">
    <location>
        <begin position="74"/>
        <end position="98"/>
    </location>
</feature>
<dbReference type="GO" id="GO:0097272">
    <property type="term" value="P:ammonium homeostasis"/>
    <property type="evidence" value="ECO:0007669"/>
    <property type="project" value="TreeGrafter"/>
</dbReference>
<dbReference type="AlphaFoldDB" id="A0A5B1CJU8"/>
<proteinExistence type="inferred from homology"/>
<feature type="transmembrane region" description="Helical" evidence="8">
    <location>
        <begin position="287"/>
        <end position="304"/>
    </location>
</feature>
<keyword evidence="5 8" id="KW-1133">Transmembrane helix</keyword>
<feature type="transmembrane region" description="Helical" evidence="8">
    <location>
        <begin position="212"/>
        <end position="233"/>
    </location>
</feature>
<evidence type="ECO:0000259" key="10">
    <source>
        <dbReference type="Pfam" id="PF00909"/>
    </source>
</evidence>
<feature type="transmembrane region" description="Helical" evidence="8">
    <location>
        <begin position="185"/>
        <end position="205"/>
    </location>
</feature>
<feature type="transmembrane region" description="Helical" evidence="8">
    <location>
        <begin position="324"/>
        <end position="347"/>
    </location>
</feature>
<feature type="chain" id="PRO_5022864420" description="Ammonium transporter" evidence="9">
    <location>
        <begin position="32"/>
        <end position="501"/>
    </location>
</feature>
<dbReference type="PANTHER" id="PTHR11730:SF62">
    <property type="entry name" value="AMMONIUM TRANSPORTER SLL1017-RELATED"/>
    <property type="match status" value="1"/>
</dbReference>
<evidence type="ECO:0000256" key="2">
    <source>
        <dbReference type="ARBA" id="ARBA00005887"/>
    </source>
</evidence>
<evidence type="ECO:0000256" key="4">
    <source>
        <dbReference type="ARBA" id="ARBA00022692"/>
    </source>
</evidence>
<protein>
    <recommendedName>
        <fullName evidence="8">Ammonium transporter</fullName>
    </recommendedName>
</protein>
<evidence type="ECO:0000313" key="11">
    <source>
        <dbReference type="EMBL" id="KAA1259723.1"/>
    </source>
</evidence>
<dbReference type="EMBL" id="VRLW01000001">
    <property type="protein sequence ID" value="KAA1259723.1"/>
    <property type="molecule type" value="Genomic_DNA"/>
</dbReference>
<dbReference type="GO" id="GO:0008519">
    <property type="term" value="F:ammonium channel activity"/>
    <property type="evidence" value="ECO:0007669"/>
    <property type="project" value="InterPro"/>
</dbReference>
<reference evidence="11 12" key="1">
    <citation type="submission" date="2019-08" db="EMBL/GenBank/DDBJ databases">
        <title>Deep-cultivation of Planctomycetes and their phenomic and genomic characterization uncovers novel biology.</title>
        <authorList>
            <person name="Wiegand S."/>
            <person name="Jogler M."/>
            <person name="Boedeker C."/>
            <person name="Pinto D."/>
            <person name="Vollmers J."/>
            <person name="Rivas-Marin E."/>
            <person name="Kohn T."/>
            <person name="Peeters S.H."/>
            <person name="Heuer A."/>
            <person name="Rast P."/>
            <person name="Oberbeckmann S."/>
            <person name="Bunk B."/>
            <person name="Jeske O."/>
            <person name="Meyerdierks A."/>
            <person name="Storesund J.E."/>
            <person name="Kallscheuer N."/>
            <person name="Luecker S."/>
            <person name="Lage O.M."/>
            <person name="Pohl T."/>
            <person name="Merkel B.J."/>
            <person name="Hornburger P."/>
            <person name="Mueller R.-W."/>
            <person name="Bruemmer F."/>
            <person name="Labrenz M."/>
            <person name="Spormann A.M."/>
            <person name="Op Den Camp H."/>
            <person name="Overmann J."/>
            <person name="Amann R."/>
            <person name="Jetten M.S.M."/>
            <person name="Mascher T."/>
            <person name="Medema M.H."/>
            <person name="Devos D.P."/>
            <person name="Kaster A.-K."/>
            <person name="Ovreas L."/>
            <person name="Rohde M."/>
            <person name="Galperin M.Y."/>
            <person name="Jogler C."/>
        </authorList>
    </citation>
    <scope>NUCLEOTIDE SEQUENCE [LARGE SCALE GENOMIC DNA]</scope>
    <source>
        <strain evidence="11 12">LF1</strain>
    </source>
</reference>
<dbReference type="InterPro" id="IPR001905">
    <property type="entry name" value="Ammonium_transpt"/>
</dbReference>
<organism evidence="11 12">
    <name type="scientific">Rubripirellula obstinata</name>
    <dbReference type="NCBI Taxonomy" id="406547"/>
    <lineage>
        <taxon>Bacteria</taxon>
        <taxon>Pseudomonadati</taxon>
        <taxon>Planctomycetota</taxon>
        <taxon>Planctomycetia</taxon>
        <taxon>Pirellulales</taxon>
        <taxon>Pirellulaceae</taxon>
        <taxon>Rubripirellula</taxon>
    </lineage>
</organism>
<feature type="transmembrane region" description="Helical" evidence="8">
    <location>
        <begin position="437"/>
        <end position="464"/>
    </location>
</feature>
<dbReference type="Pfam" id="PF00909">
    <property type="entry name" value="Ammonium_transp"/>
    <property type="match status" value="1"/>
</dbReference>
<dbReference type="PROSITE" id="PS01219">
    <property type="entry name" value="AMMONIUM_TRANSP"/>
    <property type="match status" value="1"/>
</dbReference>
<comment type="subcellular location">
    <subcellularLocation>
        <location evidence="8">Cell membrane</location>
        <topology evidence="8">Multi-pass membrane protein</topology>
    </subcellularLocation>
    <subcellularLocation>
        <location evidence="1">Membrane</location>
        <topology evidence="1">Multi-pass membrane protein</topology>
    </subcellularLocation>
</comment>
<dbReference type="GO" id="GO:0005886">
    <property type="term" value="C:plasma membrane"/>
    <property type="evidence" value="ECO:0007669"/>
    <property type="project" value="UniProtKB-SubCell"/>
</dbReference>
<feature type="signal peptide" evidence="9">
    <location>
        <begin position="1"/>
        <end position="31"/>
    </location>
</feature>
<dbReference type="Gene3D" id="1.10.3430.10">
    <property type="entry name" value="Ammonium transporter AmtB like domains"/>
    <property type="match status" value="1"/>
</dbReference>
<evidence type="ECO:0000256" key="7">
    <source>
        <dbReference type="ARBA" id="ARBA00023177"/>
    </source>
</evidence>
<evidence type="ECO:0000256" key="8">
    <source>
        <dbReference type="RuleBase" id="RU362002"/>
    </source>
</evidence>
<gene>
    <name evidence="11" type="primary">amtB_2</name>
    <name evidence="11" type="ORF">LF1_22600</name>
</gene>
<evidence type="ECO:0000256" key="5">
    <source>
        <dbReference type="ARBA" id="ARBA00022989"/>
    </source>
</evidence>
<keyword evidence="9" id="KW-0732">Signal</keyword>
<keyword evidence="4 8" id="KW-0812">Transmembrane</keyword>
<feature type="transmembrane region" description="Helical" evidence="8">
    <location>
        <begin position="119"/>
        <end position="140"/>
    </location>
</feature>
<keyword evidence="7 8" id="KW-0924">Ammonia transport</keyword>
<feature type="transmembrane region" description="Helical" evidence="8">
    <location>
        <begin position="378"/>
        <end position="396"/>
    </location>
</feature>
<feature type="domain" description="Ammonium transporter AmtB-like" evidence="10">
    <location>
        <begin position="80"/>
        <end position="491"/>
    </location>
</feature>
<keyword evidence="6 8" id="KW-0472">Membrane</keyword>
<evidence type="ECO:0000256" key="6">
    <source>
        <dbReference type="ARBA" id="ARBA00023136"/>
    </source>
</evidence>
<accession>A0A5B1CJU8</accession>
<evidence type="ECO:0000256" key="1">
    <source>
        <dbReference type="ARBA" id="ARBA00004141"/>
    </source>
</evidence>
<sequence precursor="true">MLDWLRAPLLTCWILTGAIGISLATSPAVYAQEDTVAATEEVAAEEAVEDESNPAGWNDGDAVADLSYDDANDYAINTLIMFVCAVLVIFMQAGFAMVEVGLNSAKNTINILSKNVMDLAVGVLLFLLIGYSLMYPGTWISEGYLGSPSSFIGRDAQVETVDGTEVWASAPAYSDGAYASNSADFLFQVAFAATAATIVSGAVAGRMKFGAYLVYSAILTGLIYPISGSWKWGGGFLDAMGFQDFAGSVVVHAVGGFAGLAGAIFLGPRLGRYTADGKSVPLPGHNIAFAALGVFILWVGWYGFNPGSQLTYSGAVNAEATTYIAVTTTIGAAAGAVAALVLGWGMFSKPDLTMALNGVLGGLVSVTANCDRITQVEAMIIGAVGGALVVIGIVMLDKLKIDDPVGAWPVHGLCGVWGGISTGIFGDLPDGIETVGAFIGVQAISTVVICAWAFITMSIVFAVLKAIGLLRVSPEEEQAGLDISEHGMHAYPADAGAKVTS</sequence>
<feature type="transmembrane region" description="Helical" evidence="8">
    <location>
        <begin position="245"/>
        <end position="266"/>
    </location>
</feature>
<comment type="caution">
    <text evidence="8">Lacks conserved residue(s) required for the propagation of feature annotation.</text>
</comment>
<dbReference type="RefSeq" id="WP_068258710.1">
    <property type="nucleotide sequence ID" value="NZ_LWSK01000006.1"/>
</dbReference>
<comment type="similarity">
    <text evidence="2 8">Belongs to the ammonia transporter channel (TC 1.A.11.2) family.</text>
</comment>
<comment type="caution">
    <text evidence="11">The sequence shown here is derived from an EMBL/GenBank/DDBJ whole genome shotgun (WGS) entry which is preliminary data.</text>
</comment>
<dbReference type="OrthoDB" id="9814202at2"/>
<keyword evidence="12" id="KW-1185">Reference proteome</keyword>
<evidence type="ECO:0000313" key="12">
    <source>
        <dbReference type="Proteomes" id="UP000322699"/>
    </source>
</evidence>
<dbReference type="InterPro" id="IPR024041">
    <property type="entry name" value="NH4_transpt_AmtB-like_dom"/>
</dbReference>
<dbReference type="NCBIfam" id="TIGR00836">
    <property type="entry name" value="amt"/>
    <property type="match status" value="1"/>
</dbReference>
<evidence type="ECO:0000256" key="3">
    <source>
        <dbReference type="ARBA" id="ARBA00022448"/>
    </source>
</evidence>
<dbReference type="SUPFAM" id="SSF111352">
    <property type="entry name" value="Ammonium transporter"/>
    <property type="match status" value="1"/>
</dbReference>